<protein>
    <recommendedName>
        <fullName evidence="3">Disease resistance protein</fullName>
    </recommendedName>
</protein>
<name>A0A803MGN4_CHEQI</name>
<evidence type="ECO:0008006" key="3">
    <source>
        <dbReference type="Google" id="ProtNLM"/>
    </source>
</evidence>
<dbReference type="AlphaFoldDB" id="A0A803MGN4"/>
<keyword evidence="2" id="KW-1185">Reference proteome</keyword>
<accession>A0A803MGN4</accession>
<sequence length="134" mass="14811">SSMETLKNLLNISEGKDDKLQTLKRKARALHVKAEDVLNETKQEELQPGKRRRKEVDNWLKDVKEVVLRGKDLITSDRNNAGLIEQIGELTMQGSFPRGFTFYAHGSSSVALKDEMSGNCQGGAAIKGKNLGAI</sequence>
<evidence type="ECO:0000313" key="1">
    <source>
        <dbReference type="EnsemblPlants" id="AUR62029136-RA:cds"/>
    </source>
</evidence>
<organism evidence="1 2">
    <name type="scientific">Chenopodium quinoa</name>
    <name type="common">Quinoa</name>
    <dbReference type="NCBI Taxonomy" id="63459"/>
    <lineage>
        <taxon>Eukaryota</taxon>
        <taxon>Viridiplantae</taxon>
        <taxon>Streptophyta</taxon>
        <taxon>Embryophyta</taxon>
        <taxon>Tracheophyta</taxon>
        <taxon>Spermatophyta</taxon>
        <taxon>Magnoliopsida</taxon>
        <taxon>eudicotyledons</taxon>
        <taxon>Gunneridae</taxon>
        <taxon>Pentapetalae</taxon>
        <taxon>Caryophyllales</taxon>
        <taxon>Chenopodiaceae</taxon>
        <taxon>Chenopodioideae</taxon>
        <taxon>Atripliceae</taxon>
        <taxon>Chenopodium</taxon>
    </lineage>
</organism>
<reference evidence="1" key="1">
    <citation type="journal article" date="2017" name="Nature">
        <title>The genome of Chenopodium quinoa.</title>
        <authorList>
            <person name="Jarvis D.E."/>
            <person name="Ho Y.S."/>
            <person name="Lightfoot D.J."/>
            <person name="Schmoeckel S.M."/>
            <person name="Li B."/>
            <person name="Borm T.J.A."/>
            <person name="Ohyanagi H."/>
            <person name="Mineta K."/>
            <person name="Michell C.T."/>
            <person name="Saber N."/>
            <person name="Kharbatia N.M."/>
            <person name="Rupper R.R."/>
            <person name="Sharp A.R."/>
            <person name="Dally N."/>
            <person name="Boughton B.A."/>
            <person name="Woo Y.H."/>
            <person name="Gao G."/>
            <person name="Schijlen E.G.W.M."/>
            <person name="Guo X."/>
            <person name="Momin A.A."/>
            <person name="Negrao S."/>
            <person name="Al-Babili S."/>
            <person name="Gehring C."/>
            <person name="Roessner U."/>
            <person name="Jung C."/>
            <person name="Murphy K."/>
            <person name="Arold S.T."/>
            <person name="Gojobori T."/>
            <person name="van der Linden C.G."/>
            <person name="van Loo E.N."/>
            <person name="Jellen E.N."/>
            <person name="Maughan P.J."/>
            <person name="Tester M."/>
        </authorList>
    </citation>
    <scope>NUCLEOTIDE SEQUENCE [LARGE SCALE GENOMIC DNA]</scope>
    <source>
        <strain evidence="1">cv. PI 614886</strain>
    </source>
</reference>
<dbReference type="Gramene" id="AUR62029136-RA">
    <property type="protein sequence ID" value="AUR62029136-RA:cds"/>
    <property type="gene ID" value="AUR62029136"/>
</dbReference>
<proteinExistence type="predicted"/>
<evidence type="ECO:0000313" key="2">
    <source>
        <dbReference type="Proteomes" id="UP000596660"/>
    </source>
</evidence>
<dbReference type="Proteomes" id="UP000596660">
    <property type="component" value="Unplaced"/>
</dbReference>
<dbReference type="EnsemblPlants" id="AUR62029136-RA">
    <property type="protein sequence ID" value="AUR62029136-RA:cds"/>
    <property type="gene ID" value="AUR62029136"/>
</dbReference>
<reference evidence="1" key="2">
    <citation type="submission" date="2021-03" db="UniProtKB">
        <authorList>
            <consortium name="EnsemblPlants"/>
        </authorList>
    </citation>
    <scope>IDENTIFICATION</scope>
</reference>